<dbReference type="InterPro" id="IPR050553">
    <property type="entry name" value="Thioredoxin_ResA/DsbE_sf"/>
</dbReference>
<dbReference type="PANTHER" id="PTHR42852:SF13">
    <property type="entry name" value="PROTEIN DIPZ"/>
    <property type="match status" value="1"/>
</dbReference>
<evidence type="ECO:0000313" key="3">
    <source>
        <dbReference type="EMBL" id="MQT46571.1"/>
    </source>
</evidence>
<dbReference type="InterPro" id="IPR013766">
    <property type="entry name" value="Thioredoxin_domain"/>
</dbReference>
<feature type="signal peptide" evidence="1">
    <location>
        <begin position="1"/>
        <end position="29"/>
    </location>
</feature>
<dbReference type="CDD" id="cd03012">
    <property type="entry name" value="TlpA_like_DipZ_like"/>
    <property type="match status" value="1"/>
</dbReference>
<name>A0A6A7YFM9_9PSED</name>
<dbReference type="Proteomes" id="UP000441404">
    <property type="component" value="Unassembled WGS sequence"/>
</dbReference>
<protein>
    <submittedName>
        <fullName evidence="4">Redoxin domain-containing protein</fullName>
    </submittedName>
</protein>
<organism evidence="4 6">
    <name type="scientific">Pseudomonas helleri</name>
    <dbReference type="NCBI Taxonomy" id="1608996"/>
    <lineage>
        <taxon>Bacteria</taxon>
        <taxon>Pseudomonadati</taxon>
        <taxon>Pseudomonadota</taxon>
        <taxon>Gammaproteobacteria</taxon>
        <taxon>Pseudomonadales</taxon>
        <taxon>Pseudomonadaceae</taxon>
        <taxon>Pseudomonas</taxon>
    </lineage>
</organism>
<dbReference type="PROSITE" id="PS51352">
    <property type="entry name" value="THIOREDOXIN_2"/>
    <property type="match status" value="1"/>
</dbReference>
<reference evidence="5 6" key="1">
    <citation type="submission" date="2019-10" db="EMBL/GenBank/DDBJ databases">
        <title>Evaluation of single-gene subtyping targets for Pseudomonas.</title>
        <authorList>
            <person name="Reichler S.J."/>
            <person name="Orsi R.H."/>
            <person name="Wiedmann M."/>
            <person name="Martin N.H."/>
            <person name="Murphy S.I."/>
        </authorList>
    </citation>
    <scope>NUCLEOTIDE SEQUENCE [LARGE SCALE GENOMIC DNA]</scope>
    <source>
        <strain evidence="4 6">FSL R10-3254</strain>
        <strain evidence="3 5">FSL R10-3257</strain>
    </source>
</reference>
<dbReference type="GO" id="GO:0016209">
    <property type="term" value="F:antioxidant activity"/>
    <property type="evidence" value="ECO:0007669"/>
    <property type="project" value="InterPro"/>
</dbReference>
<gene>
    <name evidence="4" type="ORF">GHO39_24040</name>
    <name evidence="3" type="ORF">GHO40_07490</name>
</gene>
<dbReference type="EMBL" id="WIWJ01000010">
    <property type="protein sequence ID" value="MQT46571.1"/>
    <property type="molecule type" value="Genomic_DNA"/>
</dbReference>
<dbReference type="PANTHER" id="PTHR42852">
    <property type="entry name" value="THIOL:DISULFIDE INTERCHANGE PROTEIN DSBE"/>
    <property type="match status" value="1"/>
</dbReference>
<evidence type="ECO:0000256" key="1">
    <source>
        <dbReference type="SAM" id="SignalP"/>
    </source>
</evidence>
<feature type="chain" id="PRO_5036382177" evidence="1">
    <location>
        <begin position="30"/>
        <end position="181"/>
    </location>
</feature>
<sequence length="181" mass="20202">MAGKFAGVGRAARWLALLGAMAASGGAFAAQEGGVPMPALSGAVEWLNSPPLTRESLRGKVVLVDFWTYGCINCQRSLPYVNAWAKKYAKEGLVVIGVHTPEYEEERVVENVRQQVEKLGIEYPVAIDNNSVIWRAFDNQYWPAHYFVDAKGQVRATHFGEGMYQQQEKFIQRLLAESHEQ</sequence>
<feature type="domain" description="Thioredoxin" evidence="2">
    <location>
        <begin position="16"/>
        <end position="176"/>
    </location>
</feature>
<dbReference type="Proteomes" id="UP000489190">
    <property type="component" value="Unassembled WGS sequence"/>
</dbReference>
<dbReference type="EMBL" id="WIWI01000090">
    <property type="protein sequence ID" value="MQT92177.1"/>
    <property type="molecule type" value="Genomic_DNA"/>
</dbReference>
<dbReference type="SUPFAM" id="SSF52833">
    <property type="entry name" value="Thioredoxin-like"/>
    <property type="match status" value="1"/>
</dbReference>
<dbReference type="RefSeq" id="WP_153330593.1">
    <property type="nucleotide sequence ID" value="NZ_WIWI01000090.1"/>
</dbReference>
<evidence type="ECO:0000313" key="4">
    <source>
        <dbReference type="EMBL" id="MQT92177.1"/>
    </source>
</evidence>
<evidence type="ECO:0000259" key="2">
    <source>
        <dbReference type="PROSITE" id="PS51352"/>
    </source>
</evidence>
<dbReference type="Pfam" id="PF00578">
    <property type="entry name" value="AhpC-TSA"/>
    <property type="match status" value="1"/>
</dbReference>
<evidence type="ECO:0000313" key="6">
    <source>
        <dbReference type="Proteomes" id="UP000489190"/>
    </source>
</evidence>
<dbReference type="GO" id="GO:0016491">
    <property type="term" value="F:oxidoreductase activity"/>
    <property type="evidence" value="ECO:0007669"/>
    <property type="project" value="InterPro"/>
</dbReference>
<dbReference type="AlphaFoldDB" id="A0A6A7YFM9"/>
<accession>A0A6A7YFM9</accession>
<dbReference type="Gene3D" id="3.40.30.10">
    <property type="entry name" value="Glutaredoxin"/>
    <property type="match status" value="1"/>
</dbReference>
<dbReference type="InterPro" id="IPR036249">
    <property type="entry name" value="Thioredoxin-like_sf"/>
</dbReference>
<keyword evidence="1" id="KW-0732">Signal</keyword>
<evidence type="ECO:0000313" key="5">
    <source>
        <dbReference type="Proteomes" id="UP000441404"/>
    </source>
</evidence>
<comment type="caution">
    <text evidence="4">The sequence shown here is derived from an EMBL/GenBank/DDBJ whole genome shotgun (WGS) entry which is preliminary data.</text>
</comment>
<proteinExistence type="predicted"/>
<dbReference type="InterPro" id="IPR000866">
    <property type="entry name" value="AhpC/TSA"/>
</dbReference>